<accession>A0A9P0GNE7</accession>
<evidence type="ECO:0000256" key="2">
    <source>
        <dbReference type="ARBA" id="ARBA00023069"/>
    </source>
</evidence>
<keyword evidence="6" id="KW-1185">Reference proteome</keyword>
<dbReference type="Proteomes" id="UP001153737">
    <property type="component" value="Chromosome 1"/>
</dbReference>
<proteinExistence type="predicted"/>
<evidence type="ECO:0000313" key="5">
    <source>
        <dbReference type="EMBL" id="CAH1116613.1"/>
    </source>
</evidence>
<dbReference type="PANTHER" id="PTHR31183">
    <property type="entry name" value="TRICHOPLEIN KERATIN FILAMENT-BINDING PROTEIN FAMILY MEMBER"/>
    <property type="match status" value="1"/>
</dbReference>
<dbReference type="EMBL" id="OU896707">
    <property type="protein sequence ID" value="CAH1116613.1"/>
    <property type="molecule type" value="Genomic_DNA"/>
</dbReference>
<keyword evidence="3" id="KW-0966">Cell projection</keyword>
<protein>
    <recommendedName>
        <fullName evidence="7">Trichohyalin-plectin-homology domain-containing protein</fullName>
    </recommendedName>
</protein>
<organism evidence="5 6">
    <name type="scientific">Phaedon cochleariae</name>
    <name type="common">Mustard beetle</name>
    <dbReference type="NCBI Taxonomy" id="80249"/>
    <lineage>
        <taxon>Eukaryota</taxon>
        <taxon>Metazoa</taxon>
        <taxon>Ecdysozoa</taxon>
        <taxon>Arthropoda</taxon>
        <taxon>Hexapoda</taxon>
        <taxon>Insecta</taxon>
        <taxon>Pterygota</taxon>
        <taxon>Neoptera</taxon>
        <taxon>Endopterygota</taxon>
        <taxon>Coleoptera</taxon>
        <taxon>Polyphaga</taxon>
        <taxon>Cucujiformia</taxon>
        <taxon>Chrysomeloidea</taxon>
        <taxon>Chrysomelidae</taxon>
        <taxon>Chrysomelinae</taxon>
        <taxon>Chrysomelini</taxon>
        <taxon>Phaedon</taxon>
    </lineage>
</organism>
<feature type="coiled-coil region" evidence="4">
    <location>
        <begin position="92"/>
        <end position="160"/>
    </location>
</feature>
<keyword evidence="2" id="KW-0969">Cilium</keyword>
<dbReference type="OrthoDB" id="75950at2759"/>
<dbReference type="AlphaFoldDB" id="A0A9P0GNE7"/>
<evidence type="ECO:0000313" key="6">
    <source>
        <dbReference type="Proteomes" id="UP001153737"/>
    </source>
</evidence>
<dbReference type="GO" id="GO:0005929">
    <property type="term" value="C:cilium"/>
    <property type="evidence" value="ECO:0007669"/>
    <property type="project" value="UniProtKB-SubCell"/>
</dbReference>
<sequence length="533" mass="64334">MNGGNSECCNGPTNRKKMPQDILLPSLSPGYYQHVGRNPNTNSSVRAWEYRLKKEDDYKLQEAMGVNAYLRDAIMVQYDKHTEKKQLQRQIRDRVQQKLQAYEDTIEKRREKLKELLCNEERKFYSEVIEIAQKGDEMKMEEMKKRAQILKARREEDRLKIVHQKRIDQYRDRCQELRPSLMKKHIIETKNAQFQQIRENEARREADRELDRMWNDLNAKEMRAKMEREEQDIINQKNRQLDLLNVWQKQIKGKELLKAEIQKVAQEDKIEMDNLRDELRREEIEALDAKIRKRNERAKELMEQIASQEQLLAKRKLEEDTLDQAFNQLAELEIQREKQAIKDFTTQAKRETAMYKKHLKELEEERKKEEKELDMLLETYRKEIEGKQDEAKCKILEAKKKLQRNVMEGRAEQLAHKRQQAENQLKLKQAENELLRMAFDKNERLQAESDRLEAEAVRQYRDDLKQQIEYSNLLREREKQELKRQLEEGRKEEEMYQKIVEEMVKGNVESDAKHPFRKVLENYDCRCTFKSPF</sequence>
<name>A0A9P0GNE7_PHACE</name>
<comment type="subcellular location">
    <subcellularLocation>
        <location evidence="1">Cell projection</location>
        <location evidence="1">Cilium</location>
    </subcellularLocation>
</comment>
<evidence type="ECO:0000256" key="4">
    <source>
        <dbReference type="SAM" id="Coils"/>
    </source>
</evidence>
<reference evidence="5" key="1">
    <citation type="submission" date="2022-01" db="EMBL/GenBank/DDBJ databases">
        <authorList>
            <person name="King R."/>
        </authorList>
    </citation>
    <scope>NUCLEOTIDE SEQUENCE</scope>
</reference>
<dbReference type="PANTHER" id="PTHR31183:SF1">
    <property type="entry name" value="CILIA- AND FLAGELLA-ASSOCIATED PROTEIN 53"/>
    <property type="match status" value="1"/>
</dbReference>
<feature type="coiled-coil region" evidence="4">
    <location>
        <begin position="219"/>
        <end position="499"/>
    </location>
</feature>
<evidence type="ECO:0000256" key="3">
    <source>
        <dbReference type="ARBA" id="ARBA00023273"/>
    </source>
</evidence>
<keyword evidence="4" id="KW-0175">Coiled coil</keyword>
<gene>
    <name evidence="5" type="ORF">PHAECO_LOCUS492</name>
</gene>
<evidence type="ECO:0000256" key="1">
    <source>
        <dbReference type="ARBA" id="ARBA00004138"/>
    </source>
</evidence>
<dbReference type="InterPro" id="IPR043596">
    <property type="entry name" value="CFAP53/TCHP"/>
</dbReference>
<evidence type="ECO:0008006" key="7">
    <source>
        <dbReference type="Google" id="ProtNLM"/>
    </source>
</evidence>
<reference evidence="5" key="2">
    <citation type="submission" date="2022-10" db="EMBL/GenBank/DDBJ databases">
        <authorList>
            <consortium name="ENA_rothamsted_submissions"/>
            <consortium name="culmorum"/>
            <person name="King R."/>
        </authorList>
    </citation>
    <scope>NUCLEOTIDE SEQUENCE</scope>
</reference>